<comment type="caution">
    <text evidence="2">The sequence shown here is derived from an EMBL/GenBank/DDBJ whole genome shotgun (WGS) entry which is preliminary data.</text>
</comment>
<proteinExistence type="predicted"/>
<organism evidence="2 3">
    <name type="scientific">Stylosanthes scabra</name>
    <dbReference type="NCBI Taxonomy" id="79078"/>
    <lineage>
        <taxon>Eukaryota</taxon>
        <taxon>Viridiplantae</taxon>
        <taxon>Streptophyta</taxon>
        <taxon>Embryophyta</taxon>
        <taxon>Tracheophyta</taxon>
        <taxon>Spermatophyta</taxon>
        <taxon>Magnoliopsida</taxon>
        <taxon>eudicotyledons</taxon>
        <taxon>Gunneridae</taxon>
        <taxon>Pentapetalae</taxon>
        <taxon>rosids</taxon>
        <taxon>fabids</taxon>
        <taxon>Fabales</taxon>
        <taxon>Fabaceae</taxon>
        <taxon>Papilionoideae</taxon>
        <taxon>50 kb inversion clade</taxon>
        <taxon>dalbergioids sensu lato</taxon>
        <taxon>Dalbergieae</taxon>
        <taxon>Pterocarpus clade</taxon>
        <taxon>Stylosanthes</taxon>
    </lineage>
</organism>
<feature type="region of interest" description="Disordered" evidence="1">
    <location>
        <begin position="1"/>
        <end position="49"/>
    </location>
</feature>
<name>A0ABU6ZDT2_9FABA</name>
<evidence type="ECO:0000313" key="2">
    <source>
        <dbReference type="EMBL" id="MED6220115.1"/>
    </source>
</evidence>
<feature type="compositionally biased region" description="Basic residues" evidence="1">
    <location>
        <begin position="116"/>
        <end position="129"/>
    </location>
</feature>
<reference evidence="2 3" key="1">
    <citation type="journal article" date="2023" name="Plants (Basel)">
        <title>Bridging the Gap: Combining Genomics and Transcriptomics Approaches to Understand Stylosanthes scabra, an Orphan Legume from the Brazilian Caatinga.</title>
        <authorList>
            <person name="Ferreira-Neto J.R.C."/>
            <person name="da Silva M.D."/>
            <person name="Binneck E."/>
            <person name="de Melo N.F."/>
            <person name="da Silva R.H."/>
            <person name="de Melo A.L.T.M."/>
            <person name="Pandolfi V."/>
            <person name="Bustamante F.O."/>
            <person name="Brasileiro-Vidal A.C."/>
            <person name="Benko-Iseppon A.M."/>
        </authorList>
    </citation>
    <scope>NUCLEOTIDE SEQUENCE [LARGE SCALE GENOMIC DNA]</scope>
    <source>
        <tissue evidence="2">Leaves</tissue>
    </source>
</reference>
<feature type="compositionally biased region" description="Basic and acidic residues" evidence="1">
    <location>
        <begin position="8"/>
        <end position="33"/>
    </location>
</feature>
<evidence type="ECO:0000313" key="3">
    <source>
        <dbReference type="Proteomes" id="UP001341840"/>
    </source>
</evidence>
<accession>A0ABU6ZDT2</accession>
<keyword evidence="3" id="KW-1185">Reference proteome</keyword>
<protein>
    <submittedName>
        <fullName evidence="2">Uncharacterized protein</fullName>
    </submittedName>
</protein>
<gene>
    <name evidence="2" type="ORF">PIB30_041809</name>
</gene>
<feature type="region of interest" description="Disordered" evidence="1">
    <location>
        <begin position="116"/>
        <end position="135"/>
    </location>
</feature>
<evidence type="ECO:0000256" key="1">
    <source>
        <dbReference type="SAM" id="MobiDB-lite"/>
    </source>
</evidence>
<dbReference type="Proteomes" id="UP001341840">
    <property type="component" value="Unassembled WGS sequence"/>
</dbReference>
<dbReference type="EMBL" id="JASCZI010272094">
    <property type="protein sequence ID" value="MED6220115.1"/>
    <property type="molecule type" value="Genomic_DNA"/>
</dbReference>
<sequence length="215" mass="24940">MKQVTDPIARRHLEDRVRRRQRDDDDNREPRDSDFDEALTGSISSKRPSLATQRDNWAIGFTSDSSVKVHHNGRFKVDNGITEYVDGEAIGYLDVVVEKRMWKLILGQTEVDKLKKKKKKEAARDKKRHGLSDDEGLDSDELDDICSEDDEGGCRRKFPVHKELKDMHNYRWEVRTLYATRDEFKDAITTLAVHDGRNIKFPVVNKVRVRAKCEG</sequence>